<dbReference type="InterPro" id="IPR016181">
    <property type="entry name" value="Acyl_CoA_acyltransferase"/>
</dbReference>
<protein>
    <submittedName>
        <fullName evidence="2">GCN5 family acetyltransferase</fullName>
    </submittedName>
</protein>
<dbReference type="SUPFAM" id="SSF55729">
    <property type="entry name" value="Acyl-CoA N-acyltransferases (Nat)"/>
    <property type="match status" value="1"/>
</dbReference>
<dbReference type="Proteomes" id="UP000033699">
    <property type="component" value="Unassembled WGS sequence"/>
</dbReference>
<dbReference type="OrthoDB" id="9795199at2"/>
<evidence type="ECO:0000313" key="3">
    <source>
        <dbReference type="Proteomes" id="UP000033699"/>
    </source>
</evidence>
<comment type="caution">
    <text evidence="2">The sequence shown here is derived from an EMBL/GenBank/DDBJ whole genome shotgun (WGS) entry which is preliminary data.</text>
</comment>
<dbReference type="PROSITE" id="PS51186">
    <property type="entry name" value="GNAT"/>
    <property type="match status" value="1"/>
</dbReference>
<accession>A0A0F2TEW9</accession>
<sequence>MTAKLPSPTTLTGRHIRLEPLDRRHVADLWATVGSEPEVWRWTMNLPPASEQELGRIVDERIAEAAEGGCVYFAAVDLASGRAVGMTGYHDYSAQDESVEIGGTLYARSVWRTAVNTEAKLLLLIHAFEDLGMGRVFWKTDALNERSRNAIQRLGAQFEGILRRHRLRPTGTWRDSAYFSMLADEWPAAKSRLQERLSRG</sequence>
<dbReference type="GO" id="GO:0016747">
    <property type="term" value="F:acyltransferase activity, transferring groups other than amino-acyl groups"/>
    <property type="evidence" value="ECO:0007669"/>
    <property type="project" value="InterPro"/>
</dbReference>
<dbReference type="RefSeq" id="WP_045698117.1">
    <property type="nucleotide sequence ID" value="NZ_JZKH01000035.1"/>
</dbReference>
<feature type="domain" description="N-acetyltransferase" evidence="1">
    <location>
        <begin position="16"/>
        <end position="184"/>
    </location>
</feature>
<evidence type="ECO:0000259" key="1">
    <source>
        <dbReference type="PROSITE" id="PS51186"/>
    </source>
</evidence>
<name>A0A0F2TEW9_STRR3</name>
<keyword evidence="3" id="KW-1185">Reference proteome</keyword>
<dbReference type="AlphaFoldDB" id="A0A0F2TEW9"/>
<dbReference type="PANTHER" id="PTHR43610:SF1">
    <property type="entry name" value="N-ACETYLTRANSFERASE DOMAIN-CONTAINING PROTEIN"/>
    <property type="match status" value="1"/>
</dbReference>
<dbReference type="PATRIC" id="fig|359131.3.peg.4306"/>
<dbReference type="Pfam" id="PF13302">
    <property type="entry name" value="Acetyltransf_3"/>
    <property type="match status" value="1"/>
</dbReference>
<keyword evidence="2" id="KW-0808">Transferase</keyword>
<evidence type="ECO:0000313" key="2">
    <source>
        <dbReference type="EMBL" id="KJS60870.1"/>
    </source>
</evidence>
<gene>
    <name evidence="2" type="ORF">VM95_18435</name>
</gene>
<dbReference type="InterPro" id="IPR000182">
    <property type="entry name" value="GNAT_dom"/>
</dbReference>
<dbReference type="EMBL" id="JZKH01000035">
    <property type="protein sequence ID" value="KJS60870.1"/>
    <property type="molecule type" value="Genomic_DNA"/>
</dbReference>
<dbReference type="Gene3D" id="3.40.630.30">
    <property type="match status" value="1"/>
</dbReference>
<reference evidence="2 3" key="1">
    <citation type="submission" date="2015-02" db="EMBL/GenBank/DDBJ databases">
        <authorList>
            <person name="Ju K.-S."/>
            <person name="Doroghazi J.R."/>
            <person name="Metcalf W."/>
        </authorList>
    </citation>
    <scope>NUCLEOTIDE SEQUENCE [LARGE SCALE GENOMIC DNA]</scope>
    <source>
        <strain evidence="2 3">ATCC 31215</strain>
    </source>
</reference>
<organism evidence="2 3">
    <name type="scientific">Streptomyces rubellomurinus (strain ATCC 31215)</name>
    <dbReference type="NCBI Taxonomy" id="359131"/>
    <lineage>
        <taxon>Bacteria</taxon>
        <taxon>Bacillati</taxon>
        <taxon>Actinomycetota</taxon>
        <taxon>Actinomycetes</taxon>
        <taxon>Kitasatosporales</taxon>
        <taxon>Streptomycetaceae</taxon>
        <taxon>Streptomyces</taxon>
    </lineage>
</organism>
<dbReference type="PANTHER" id="PTHR43610">
    <property type="entry name" value="BLL6696 PROTEIN"/>
    <property type="match status" value="1"/>
</dbReference>
<proteinExistence type="predicted"/>